<reference evidence="3" key="1">
    <citation type="submission" date="2017-02" db="UniProtKB">
        <authorList>
            <consortium name="WormBaseParasite"/>
        </authorList>
    </citation>
    <scope>IDENTIFICATION</scope>
</reference>
<keyword evidence="2" id="KW-1185">Reference proteome</keyword>
<evidence type="ECO:0000313" key="1">
    <source>
        <dbReference type="EMBL" id="VDM55500.1"/>
    </source>
</evidence>
<sequence>MQWKILEHVPKRRVSSSQAGTVLGEFVQAPQGCGKILTATASFQTLEDTVVRYANGNKSNHSTYEYMHFARRQLTASPKDFSVDGCYLARVEMKTGSDKRHTGYRFCSPGSAGTNLNSTHNVIPIITYSRSRDIKTVLRYRICTT</sequence>
<protein>
    <submittedName>
        <fullName evidence="1 3">Uncharacterized protein</fullName>
    </submittedName>
</protein>
<dbReference type="Proteomes" id="UP000267027">
    <property type="component" value="Unassembled WGS sequence"/>
</dbReference>
<reference evidence="1 2" key="2">
    <citation type="submission" date="2018-11" db="EMBL/GenBank/DDBJ databases">
        <authorList>
            <consortium name="Pathogen Informatics"/>
        </authorList>
    </citation>
    <scope>NUCLEOTIDE SEQUENCE [LARGE SCALE GENOMIC DNA]</scope>
    <source>
        <strain evidence="1 2">Costa Rica</strain>
    </source>
</reference>
<accession>A0A0R3PHT7</accession>
<dbReference type="WBParaSite" id="ACOC_0000391401-mRNA-1">
    <property type="protein sequence ID" value="ACOC_0000391401-mRNA-1"/>
    <property type="gene ID" value="ACOC_0000391401"/>
</dbReference>
<dbReference type="EMBL" id="UYYA01001573">
    <property type="protein sequence ID" value="VDM55500.1"/>
    <property type="molecule type" value="Genomic_DNA"/>
</dbReference>
<organism evidence="3">
    <name type="scientific">Angiostrongylus costaricensis</name>
    <name type="common">Nematode worm</name>
    <dbReference type="NCBI Taxonomy" id="334426"/>
    <lineage>
        <taxon>Eukaryota</taxon>
        <taxon>Metazoa</taxon>
        <taxon>Ecdysozoa</taxon>
        <taxon>Nematoda</taxon>
        <taxon>Chromadorea</taxon>
        <taxon>Rhabditida</taxon>
        <taxon>Rhabditina</taxon>
        <taxon>Rhabditomorpha</taxon>
        <taxon>Strongyloidea</taxon>
        <taxon>Metastrongylidae</taxon>
        <taxon>Angiostrongylus</taxon>
    </lineage>
</organism>
<name>A0A0R3PHT7_ANGCS</name>
<evidence type="ECO:0000313" key="3">
    <source>
        <dbReference type="WBParaSite" id="ACOC_0000391401-mRNA-1"/>
    </source>
</evidence>
<gene>
    <name evidence="1" type="ORF">ACOC_LOCUS3915</name>
</gene>
<evidence type="ECO:0000313" key="2">
    <source>
        <dbReference type="Proteomes" id="UP000267027"/>
    </source>
</evidence>
<proteinExistence type="predicted"/>
<dbReference type="AlphaFoldDB" id="A0A0R3PHT7"/>